<gene>
    <name evidence="14" type="primary">ATP8</name>
</gene>
<dbReference type="GO" id="GO:0031966">
    <property type="term" value="C:mitochondrial membrane"/>
    <property type="evidence" value="ECO:0007669"/>
    <property type="project" value="UniProtKB-SubCell"/>
</dbReference>
<evidence type="ECO:0000256" key="10">
    <source>
        <dbReference type="ARBA" id="ARBA00023136"/>
    </source>
</evidence>
<proteinExistence type="inferred from homology"/>
<dbReference type="InterPro" id="IPR001421">
    <property type="entry name" value="ATP8_metazoa"/>
</dbReference>
<dbReference type="EMBL" id="MK284240">
    <property type="protein sequence ID" value="QIQ23140.1"/>
    <property type="molecule type" value="Genomic_DNA"/>
</dbReference>
<keyword evidence="8 11" id="KW-0406">Ion transport</keyword>
<evidence type="ECO:0000256" key="1">
    <source>
        <dbReference type="ARBA" id="ARBA00004304"/>
    </source>
</evidence>
<keyword evidence="6 11" id="KW-0375">Hydrogen ion transport</keyword>
<protein>
    <recommendedName>
        <fullName evidence="11">ATP synthase complex subunit 8</fullName>
    </recommendedName>
</protein>
<evidence type="ECO:0000256" key="9">
    <source>
        <dbReference type="ARBA" id="ARBA00023128"/>
    </source>
</evidence>
<dbReference type="GO" id="GO:0015078">
    <property type="term" value="F:proton transmembrane transporter activity"/>
    <property type="evidence" value="ECO:0007669"/>
    <property type="project" value="InterPro"/>
</dbReference>
<evidence type="ECO:0000256" key="4">
    <source>
        <dbReference type="ARBA" id="ARBA00022547"/>
    </source>
</evidence>
<feature type="region of interest" description="Disordered" evidence="12">
    <location>
        <begin position="39"/>
        <end position="62"/>
    </location>
</feature>
<dbReference type="AlphaFoldDB" id="A0A6G9IFA3"/>
<comment type="subcellular location">
    <subcellularLocation>
        <location evidence="1 11">Mitochondrion membrane</location>
        <topology evidence="1 11">Single-pass membrane protein</topology>
    </subcellularLocation>
</comment>
<evidence type="ECO:0000256" key="8">
    <source>
        <dbReference type="ARBA" id="ARBA00023065"/>
    </source>
</evidence>
<evidence type="ECO:0000313" key="14">
    <source>
        <dbReference type="EMBL" id="QIQ23140.1"/>
    </source>
</evidence>
<dbReference type="GO" id="GO:0045259">
    <property type="term" value="C:proton-transporting ATP synthase complex"/>
    <property type="evidence" value="ECO:0007669"/>
    <property type="project" value="UniProtKB-KW"/>
</dbReference>
<dbReference type="GO" id="GO:0015986">
    <property type="term" value="P:proton motive force-driven ATP synthesis"/>
    <property type="evidence" value="ECO:0007669"/>
    <property type="project" value="InterPro"/>
</dbReference>
<feature type="transmembrane region" description="Helical" evidence="13">
    <location>
        <begin position="6"/>
        <end position="29"/>
    </location>
</feature>
<evidence type="ECO:0000256" key="3">
    <source>
        <dbReference type="ARBA" id="ARBA00022448"/>
    </source>
</evidence>
<evidence type="ECO:0000256" key="6">
    <source>
        <dbReference type="ARBA" id="ARBA00022781"/>
    </source>
</evidence>
<keyword evidence="10 13" id="KW-0472">Membrane</keyword>
<evidence type="ECO:0000256" key="5">
    <source>
        <dbReference type="ARBA" id="ARBA00022692"/>
    </source>
</evidence>
<evidence type="ECO:0000256" key="13">
    <source>
        <dbReference type="SAM" id="Phobius"/>
    </source>
</evidence>
<evidence type="ECO:0000256" key="12">
    <source>
        <dbReference type="SAM" id="MobiDB-lite"/>
    </source>
</evidence>
<dbReference type="Pfam" id="PF00895">
    <property type="entry name" value="ATP-synt_8"/>
    <property type="match status" value="1"/>
</dbReference>
<keyword evidence="9 11" id="KW-0496">Mitochondrion</keyword>
<comment type="similarity">
    <text evidence="2 11">Belongs to the ATPase protein 8 family.</text>
</comment>
<accession>A0A6G9IFA3</accession>
<sequence length="62" mass="7089">MPQLAPVNWLFLFILFWFTISLVSALVWWSSKLEYKVDNGSDDNQTSLGPSMPGHAASSWDW</sequence>
<keyword evidence="5 11" id="KW-0812">Transmembrane</keyword>
<organism evidence="14">
    <name type="scientific">Rochia nilotica</name>
    <dbReference type="NCBI Taxonomy" id="2709805"/>
    <lineage>
        <taxon>Eukaryota</taxon>
        <taxon>Metazoa</taxon>
        <taxon>Spiralia</taxon>
        <taxon>Lophotrochozoa</taxon>
        <taxon>Mollusca</taxon>
        <taxon>Gastropoda</taxon>
        <taxon>Vetigastropoda</taxon>
        <taxon>Trochida</taxon>
        <taxon>Trochoidea</taxon>
        <taxon>Tegulidae</taxon>
        <taxon>Rochia</taxon>
    </lineage>
</organism>
<keyword evidence="7 13" id="KW-1133">Transmembrane helix</keyword>
<evidence type="ECO:0000256" key="7">
    <source>
        <dbReference type="ARBA" id="ARBA00022989"/>
    </source>
</evidence>
<keyword evidence="4 11" id="KW-0138">CF(0)</keyword>
<evidence type="ECO:0000256" key="2">
    <source>
        <dbReference type="ARBA" id="ARBA00008892"/>
    </source>
</evidence>
<geneLocation type="mitochondrion" evidence="14"/>
<reference evidence="14" key="1">
    <citation type="journal article" date="2019" name="Mitochondrial DNA Part B Resour">
        <title>The complete mitochondrial genome of Rochia nilotica (Gastropoda: Tegulidae).</title>
        <authorList>
            <person name="Jiang D."/>
            <person name="Liu Z."/>
            <person name="Zeng X."/>
            <person name="Tang X."/>
            <person name="Yang S."/>
            <person name="Zheng X."/>
        </authorList>
    </citation>
    <scope>NUCLEOTIDE SEQUENCE</scope>
    <source>
        <tissue evidence="14">Muscle</tissue>
    </source>
</reference>
<evidence type="ECO:0000256" key="11">
    <source>
        <dbReference type="RuleBase" id="RU003661"/>
    </source>
</evidence>
<keyword evidence="3 11" id="KW-0813">Transport</keyword>
<name>A0A6G9IFA3_9VEST</name>